<dbReference type="Pfam" id="PF22752">
    <property type="entry name" value="DUF488-N3i"/>
    <property type="match status" value="1"/>
</dbReference>
<dbReference type="OrthoDB" id="9790745at2"/>
<dbReference type="PANTHER" id="PTHR36849:SF1">
    <property type="entry name" value="CYTOPLASMIC PROTEIN"/>
    <property type="match status" value="1"/>
</dbReference>
<accession>A0A511ZMZ3</accession>
<gene>
    <name evidence="1" type="ORF">OSO01_35630</name>
</gene>
<reference evidence="1 2" key="1">
    <citation type="submission" date="2019-07" db="EMBL/GenBank/DDBJ databases">
        <title>Whole genome shotgun sequence of Oceanobacillus sojae NBRC 105379.</title>
        <authorList>
            <person name="Hosoyama A."/>
            <person name="Uohara A."/>
            <person name="Ohji S."/>
            <person name="Ichikawa N."/>
        </authorList>
    </citation>
    <scope>NUCLEOTIDE SEQUENCE [LARGE SCALE GENOMIC DNA]</scope>
    <source>
        <strain evidence="1 2">NBRC 105379</strain>
    </source>
</reference>
<name>A0A511ZMZ3_9BACI</name>
<dbReference type="InterPro" id="IPR052552">
    <property type="entry name" value="YeaO-like"/>
</dbReference>
<evidence type="ECO:0008006" key="3">
    <source>
        <dbReference type="Google" id="ProtNLM"/>
    </source>
</evidence>
<organism evidence="1 2">
    <name type="scientific">Oceanobacillus sojae</name>
    <dbReference type="NCBI Taxonomy" id="582851"/>
    <lineage>
        <taxon>Bacteria</taxon>
        <taxon>Bacillati</taxon>
        <taxon>Bacillota</taxon>
        <taxon>Bacilli</taxon>
        <taxon>Bacillales</taxon>
        <taxon>Bacillaceae</taxon>
        <taxon>Oceanobacillus</taxon>
    </lineage>
</organism>
<dbReference type="Proteomes" id="UP000321558">
    <property type="component" value="Unassembled WGS sequence"/>
</dbReference>
<proteinExistence type="predicted"/>
<comment type="caution">
    <text evidence="1">The sequence shown here is derived from an EMBL/GenBank/DDBJ whole genome shotgun (WGS) entry which is preliminary data.</text>
</comment>
<dbReference type="AlphaFoldDB" id="A0A511ZMZ3"/>
<dbReference type="PANTHER" id="PTHR36849">
    <property type="entry name" value="CYTOPLASMIC PROTEIN-RELATED"/>
    <property type="match status" value="1"/>
</dbReference>
<protein>
    <recommendedName>
        <fullName evidence="3">MarR family transcriptional regulator</fullName>
    </recommendedName>
</protein>
<keyword evidence="2" id="KW-1185">Reference proteome</keyword>
<dbReference type="RefSeq" id="WP_147211725.1">
    <property type="nucleotide sequence ID" value="NZ_BJYM01000016.1"/>
</dbReference>
<dbReference type="EMBL" id="BJYM01000016">
    <property type="protein sequence ID" value="GEN88824.1"/>
    <property type="molecule type" value="Genomic_DNA"/>
</dbReference>
<sequence length="125" mass="14868">MSIVLQRIYEKSNETGYRVLVDLVWPRGISKKEAKLDDWAKEVTPTPDLRKWFNHDPEKFEDFKKAYKKELLNDDEKIKKLSELQELQKKQRVILLYAAKDKEHNHALILKEVMESDLPSQNKES</sequence>
<evidence type="ECO:0000313" key="1">
    <source>
        <dbReference type="EMBL" id="GEN88824.1"/>
    </source>
</evidence>
<evidence type="ECO:0000313" key="2">
    <source>
        <dbReference type="Proteomes" id="UP000321558"/>
    </source>
</evidence>